<dbReference type="PRINTS" id="PR00081">
    <property type="entry name" value="GDHRDH"/>
</dbReference>
<dbReference type="OMA" id="LFGVQCD"/>
<proteinExistence type="inferred from homology"/>
<feature type="active site" description="Proton acceptor" evidence="6">
    <location>
        <position position="230"/>
    </location>
</feature>
<keyword evidence="3 7" id="KW-0521">NADP</keyword>
<feature type="binding site" evidence="7">
    <location>
        <position position="165"/>
    </location>
    <ligand>
        <name>NADP(+)</name>
        <dbReference type="ChEBI" id="CHEBI:58349"/>
    </ligand>
</feature>
<dbReference type="SUPFAM" id="SSF51735">
    <property type="entry name" value="NAD(P)-binding Rossmann-fold domains"/>
    <property type="match status" value="1"/>
</dbReference>
<dbReference type="Pfam" id="PF00106">
    <property type="entry name" value="adh_short"/>
    <property type="match status" value="1"/>
</dbReference>
<evidence type="ECO:0000313" key="11">
    <source>
        <dbReference type="Proteomes" id="UP000324585"/>
    </source>
</evidence>
<evidence type="ECO:0000256" key="6">
    <source>
        <dbReference type="PIRSR" id="PIRSR611284-1"/>
    </source>
</evidence>
<evidence type="ECO:0000256" key="1">
    <source>
        <dbReference type="ARBA" id="ARBA00006484"/>
    </source>
</evidence>
<comment type="caution">
    <text evidence="10">The sequence shown here is derived from an EMBL/GenBank/DDBJ whole genome shotgun (WGS) entry which is preliminary data.</text>
</comment>
<feature type="binding site" evidence="7">
    <location>
        <position position="263"/>
    </location>
    <ligand>
        <name>NADP(+)</name>
        <dbReference type="ChEBI" id="CHEBI:58349"/>
    </ligand>
</feature>
<accession>A0A5J4YZQ2</accession>
<dbReference type="PANTHER" id="PTHR42879:SF2">
    <property type="entry name" value="3-OXOACYL-[ACYL-CARRIER-PROTEIN] REDUCTASE FABG"/>
    <property type="match status" value="1"/>
</dbReference>
<dbReference type="InterPro" id="IPR002347">
    <property type="entry name" value="SDR_fam"/>
</dbReference>
<feature type="binding site" evidence="7">
    <location>
        <begin position="230"/>
        <end position="234"/>
    </location>
    <ligand>
        <name>NADP(+)</name>
        <dbReference type="ChEBI" id="CHEBI:58349"/>
    </ligand>
</feature>
<dbReference type="NCBIfam" id="NF009466">
    <property type="entry name" value="PRK12826.1-2"/>
    <property type="match status" value="1"/>
</dbReference>
<dbReference type="PANTHER" id="PTHR42879">
    <property type="entry name" value="3-OXOACYL-(ACYL-CARRIER-PROTEIN) REDUCTASE"/>
    <property type="match status" value="1"/>
</dbReference>
<dbReference type="NCBIfam" id="TIGR01830">
    <property type="entry name" value="3oxo_ACP_reduc"/>
    <property type="match status" value="1"/>
</dbReference>
<gene>
    <name evidence="10" type="ORF">FVE85_0840</name>
</gene>
<keyword evidence="11" id="KW-1185">Reference proteome</keyword>
<dbReference type="InterPro" id="IPR011284">
    <property type="entry name" value="3oxo_ACP_reduc"/>
</dbReference>
<evidence type="ECO:0000256" key="3">
    <source>
        <dbReference type="ARBA" id="ARBA00022857"/>
    </source>
</evidence>
<dbReference type="InterPro" id="IPR036291">
    <property type="entry name" value="NAD(P)-bd_dom_sf"/>
</dbReference>
<comment type="catalytic activity">
    <reaction evidence="5">
        <text>a (3R)-hydroxyacyl-[ACP] + NADP(+) = a 3-oxoacyl-[ACP] + NADPH + H(+)</text>
        <dbReference type="Rhea" id="RHEA:17397"/>
        <dbReference type="Rhea" id="RHEA-COMP:9916"/>
        <dbReference type="Rhea" id="RHEA-COMP:9945"/>
        <dbReference type="ChEBI" id="CHEBI:15378"/>
        <dbReference type="ChEBI" id="CHEBI:57783"/>
        <dbReference type="ChEBI" id="CHEBI:58349"/>
        <dbReference type="ChEBI" id="CHEBI:78776"/>
        <dbReference type="ChEBI" id="CHEBI:78827"/>
        <dbReference type="EC" id="1.1.1.100"/>
    </reaction>
</comment>
<dbReference type="GO" id="GO:0051287">
    <property type="term" value="F:NAD binding"/>
    <property type="evidence" value="ECO:0007669"/>
    <property type="project" value="InterPro"/>
</dbReference>
<keyword evidence="4" id="KW-0560">Oxidoreductase</keyword>
<dbReference type="Gene3D" id="3.40.50.720">
    <property type="entry name" value="NAD(P)-binding Rossmann-like Domain"/>
    <property type="match status" value="1"/>
</dbReference>
<dbReference type="GO" id="GO:0004316">
    <property type="term" value="F:3-oxoacyl-[acyl-carrier-protein] reductase (NADPH) activity"/>
    <property type="evidence" value="ECO:0007669"/>
    <property type="project" value="UniProtKB-EC"/>
</dbReference>
<comment type="similarity">
    <text evidence="1 8">Belongs to the short-chain dehydrogenases/reductases (SDR) family.</text>
</comment>
<dbReference type="Proteomes" id="UP000324585">
    <property type="component" value="Unassembled WGS sequence"/>
</dbReference>
<evidence type="ECO:0000256" key="2">
    <source>
        <dbReference type="ARBA" id="ARBA00012948"/>
    </source>
</evidence>
<evidence type="ECO:0000256" key="4">
    <source>
        <dbReference type="ARBA" id="ARBA00023002"/>
    </source>
</evidence>
<dbReference type="AlphaFoldDB" id="A0A5J4YZQ2"/>
<dbReference type="InterPro" id="IPR050259">
    <property type="entry name" value="SDR"/>
</dbReference>
<dbReference type="PRINTS" id="PR00080">
    <property type="entry name" value="SDRFAMILY"/>
</dbReference>
<feature type="domain" description="Ketoreductase" evidence="9">
    <location>
        <begin position="81"/>
        <end position="266"/>
    </location>
</feature>
<feature type="binding site" evidence="7">
    <location>
        <begin position="87"/>
        <end position="90"/>
    </location>
    <ligand>
        <name>NADP(+)</name>
        <dbReference type="ChEBI" id="CHEBI:58349"/>
    </ligand>
</feature>
<evidence type="ECO:0000256" key="7">
    <source>
        <dbReference type="PIRSR" id="PIRSR611284-2"/>
    </source>
</evidence>
<dbReference type="OrthoDB" id="1393670at2759"/>
<protein>
    <recommendedName>
        <fullName evidence="2">3-oxoacyl-[acyl-carrier-protein] reductase</fullName>
        <ecNumber evidence="2">1.1.1.100</ecNumber>
    </recommendedName>
</protein>
<evidence type="ECO:0000256" key="8">
    <source>
        <dbReference type="RuleBase" id="RU000363"/>
    </source>
</evidence>
<dbReference type="FunFam" id="3.40.50.720:FF:000115">
    <property type="entry name" value="3-oxoacyl-[acyl-carrier-protein] reductase FabG"/>
    <property type="match status" value="1"/>
</dbReference>
<evidence type="ECO:0000259" key="9">
    <source>
        <dbReference type="SMART" id="SM00822"/>
    </source>
</evidence>
<dbReference type="CDD" id="cd05333">
    <property type="entry name" value="BKR_SDR_c"/>
    <property type="match status" value="1"/>
</dbReference>
<dbReference type="EC" id="1.1.1.100" evidence="2"/>
<dbReference type="InterPro" id="IPR057326">
    <property type="entry name" value="KR_dom"/>
</dbReference>
<dbReference type="GO" id="GO:0006633">
    <property type="term" value="P:fatty acid biosynthetic process"/>
    <property type="evidence" value="ECO:0007669"/>
    <property type="project" value="InterPro"/>
</dbReference>
<evidence type="ECO:0000256" key="5">
    <source>
        <dbReference type="ARBA" id="ARBA00048508"/>
    </source>
</evidence>
<dbReference type="EMBL" id="VRMN01000002">
    <property type="protein sequence ID" value="KAA8497111.1"/>
    <property type="molecule type" value="Genomic_DNA"/>
</dbReference>
<dbReference type="SMART" id="SM00822">
    <property type="entry name" value="PKS_KR"/>
    <property type="match status" value="1"/>
</dbReference>
<sequence length="320" mass="32587">MSCAGFVGGAGARVRSTSIVSGNALVCASATGSGAAIARLSRRLRGEAGVAGSLALPLMQRRVASQCGTVMMSGSSEGAGKVAIVTGAGRGIGKAIALALGQAGCKVVVNYGVSTAAAEEVVAQIKQGGAEAIAVKANISEKDEVTQLFKTAVETYGTVDIVVNNAGITRDTLVLRMKQEQWLDVINTNLSGVFYCVQEASKIMLKKRTGRIINISSVVGLIGNPGQANYASAKAGVIGMTKACAKEFGSRGVTVNAVAPGFIESDMTETLPIDEIKKMIPLARLGTANEIAGLVKFLAVDPAAAYMTGTVLSIDGGIGM</sequence>
<reference evidence="11" key="1">
    <citation type="journal article" date="2019" name="Nat. Commun.">
        <title>Expansion of phycobilisome linker gene families in mesophilic red algae.</title>
        <authorList>
            <person name="Lee J."/>
            <person name="Kim D."/>
            <person name="Bhattacharya D."/>
            <person name="Yoon H.S."/>
        </authorList>
    </citation>
    <scope>NUCLEOTIDE SEQUENCE [LARGE SCALE GENOMIC DNA]</scope>
    <source>
        <strain evidence="11">CCMP 1328</strain>
    </source>
</reference>
<organism evidence="10 11">
    <name type="scientific">Porphyridium purpureum</name>
    <name type="common">Red alga</name>
    <name type="synonym">Porphyridium cruentum</name>
    <dbReference type="NCBI Taxonomy" id="35688"/>
    <lineage>
        <taxon>Eukaryota</taxon>
        <taxon>Rhodophyta</taxon>
        <taxon>Bangiophyceae</taxon>
        <taxon>Porphyridiales</taxon>
        <taxon>Porphyridiaceae</taxon>
        <taxon>Porphyridium</taxon>
    </lineage>
</organism>
<name>A0A5J4YZQ2_PORPP</name>
<evidence type="ECO:0000313" key="10">
    <source>
        <dbReference type="EMBL" id="KAA8497111.1"/>
    </source>
</evidence>